<keyword evidence="2" id="KW-1185">Reference proteome</keyword>
<organism evidence="1 2">
    <name type="scientific">Streptomyces beijiangensis</name>
    <dbReference type="NCBI Taxonomy" id="163361"/>
    <lineage>
        <taxon>Bacteria</taxon>
        <taxon>Bacillati</taxon>
        <taxon>Actinomycetota</taxon>
        <taxon>Actinomycetes</taxon>
        <taxon>Kitasatosporales</taxon>
        <taxon>Streptomycetaceae</taxon>
        <taxon>Streptomyces</taxon>
    </lineage>
</organism>
<dbReference type="Proteomes" id="UP000664167">
    <property type="component" value="Unassembled WGS sequence"/>
</dbReference>
<accession>A0A939FAB1</accession>
<dbReference type="Pfam" id="PF13822">
    <property type="entry name" value="ACC_epsilon"/>
    <property type="match status" value="1"/>
</dbReference>
<evidence type="ECO:0000313" key="1">
    <source>
        <dbReference type="EMBL" id="MBO0514509.1"/>
    </source>
</evidence>
<dbReference type="InterPro" id="IPR032716">
    <property type="entry name" value="ACC_epsilon"/>
</dbReference>
<dbReference type="GO" id="GO:0004658">
    <property type="term" value="F:propionyl-CoA carboxylase activity"/>
    <property type="evidence" value="ECO:0007669"/>
    <property type="project" value="InterPro"/>
</dbReference>
<sequence>MSTPDDSVVRIERGQASPEELAALTAVLLARAASSRRPASGPVHHSAGWLRLERQRTYSTAHSWQKSPPQV</sequence>
<dbReference type="AlphaFoldDB" id="A0A939FAB1"/>
<name>A0A939FAB1_9ACTN</name>
<comment type="caution">
    <text evidence="1">The sequence shown here is derived from an EMBL/GenBank/DDBJ whole genome shotgun (WGS) entry which is preliminary data.</text>
</comment>
<dbReference type="GO" id="GO:0003989">
    <property type="term" value="F:acetyl-CoA carboxylase activity"/>
    <property type="evidence" value="ECO:0007669"/>
    <property type="project" value="InterPro"/>
</dbReference>
<gene>
    <name evidence="1" type="ORF">J0695_22330</name>
</gene>
<reference evidence="1" key="1">
    <citation type="submission" date="2021-03" db="EMBL/GenBank/DDBJ databases">
        <title>Streptomyces poriferae sp. nov., a novel marine sponge-derived Actinobacteria species with anti-MRSA activity.</title>
        <authorList>
            <person name="Sandoval-Powers M."/>
            <person name="Kralova S."/>
            <person name="Nguyen G.-S."/>
            <person name="Fawwal D."/>
            <person name="Degnes K."/>
            <person name="Klinkenberg G."/>
            <person name="Sletta H."/>
            <person name="Wentzel A."/>
            <person name="Liles M.R."/>
        </authorList>
    </citation>
    <scope>NUCLEOTIDE SEQUENCE</scope>
    <source>
        <strain evidence="1">DSM 41794</strain>
    </source>
</reference>
<proteinExistence type="predicted"/>
<evidence type="ECO:0000313" key="2">
    <source>
        <dbReference type="Proteomes" id="UP000664167"/>
    </source>
</evidence>
<protein>
    <submittedName>
        <fullName evidence="1">Acyl-CoA carboxylase subunit epsilon</fullName>
    </submittedName>
</protein>
<dbReference type="EMBL" id="JAFLRJ010000211">
    <property type="protein sequence ID" value="MBO0514509.1"/>
    <property type="molecule type" value="Genomic_DNA"/>
</dbReference>
<dbReference type="RefSeq" id="WP_206963908.1">
    <property type="nucleotide sequence ID" value="NZ_BAAAJJ010000030.1"/>
</dbReference>